<gene>
    <name evidence="2" type="ORF">S12H4_45283</name>
</gene>
<dbReference type="SUPFAM" id="SSF51556">
    <property type="entry name" value="Metallo-dependent hydrolases"/>
    <property type="match status" value="1"/>
</dbReference>
<dbReference type="SUPFAM" id="SSF51338">
    <property type="entry name" value="Composite domain of metallo-dependent hydrolases"/>
    <property type="match status" value="1"/>
</dbReference>
<proteinExistence type="predicted"/>
<comment type="caution">
    <text evidence="2">The sequence shown here is derived from an EMBL/GenBank/DDBJ whole genome shotgun (WGS) entry which is preliminary data.</text>
</comment>
<evidence type="ECO:0000313" key="2">
    <source>
        <dbReference type="EMBL" id="GAJ07958.1"/>
    </source>
</evidence>
<dbReference type="GO" id="GO:0005737">
    <property type="term" value="C:cytoplasm"/>
    <property type="evidence" value="ECO:0007669"/>
    <property type="project" value="TreeGrafter"/>
</dbReference>
<sequence>FKIFLGSTTNSLHLSKQKLRDAIHAASQTNKITLVHAENDACLKKHKITEQNLKDHLMRRPSECEGQAIKDVLDASRKVSSRIHICHLSSCEGFEILRKKPKNISIGTTPHHLFFDIDSIKSKQSLYKVNPPIRSHFDRETLWYGITNGFIDVLESDHAPHTLDEKKTDFDTALSGIPGVETMYPLFLAAVKKEHLSFVQLVSLLCERPAEIMNLPKGKIEVGRDADFIIIDYKETTIVKSENLHSKCGWTPFEG</sequence>
<organism evidence="2">
    <name type="scientific">marine sediment metagenome</name>
    <dbReference type="NCBI Taxonomy" id="412755"/>
    <lineage>
        <taxon>unclassified sequences</taxon>
        <taxon>metagenomes</taxon>
        <taxon>ecological metagenomes</taxon>
    </lineage>
</organism>
<dbReference type="AlphaFoldDB" id="X1TRM3"/>
<evidence type="ECO:0000259" key="1">
    <source>
        <dbReference type="Pfam" id="PF01979"/>
    </source>
</evidence>
<dbReference type="InterPro" id="IPR006680">
    <property type="entry name" value="Amidohydro-rel"/>
</dbReference>
<reference evidence="2" key="1">
    <citation type="journal article" date="2014" name="Front. Microbiol.">
        <title>High frequency of phylogenetically diverse reductive dehalogenase-homologous genes in deep subseafloor sedimentary metagenomes.</title>
        <authorList>
            <person name="Kawai M."/>
            <person name="Futagami T."/>
            <person name="Toyoda A."/>
            <person name="Takaki Y."/>
            <person name="Nishi S."/>
            <person name="Hori S."/>
            <person name="Arai W."/>
            <person name="Tsubouchi T."/>
            <person name="Morono Y."/>
            <person name="Uchiyama I."/>
            <person name="Ito T."/>
            <person name="Fujiyama A."/>
            <person name="Inagaki F."/>
            <person name="Takami H."/>
        </authorList>
    </citation>
    <scope>NUCLEOTIDE SEQUENCE</scope>
    <source>
        <strain evidence="2">Expedition CK06-06</strain>
    </source>
</reference>
<dbReference type="PANTHER" id="PTHR43668:SF2">
    <property type="entry name" value="ALLANTOINASE"/>
    <property type="match status" value="1"/>
</dbReference>
<accession>X1TRM3</accession>
<feature type="domain" description="Amidohydrolase-related" evidence="1">
    <location>
        <begin position="13"/>
        <end position="235"/>
    </location>
</feature>
<dbReference type="InterPro" id="IPR050138">
    <property type="entry name" value="DHOase/Allantoinase_Hydrolase"/>
</dbReference>
<feature type="non-terminal residue" evidence="2">
    <location>
        <position position="255"/>
    </location>
</feature>
<dbReference type="InterPro" id="IPR032466">
    <property type="entry name" value="Metal_Hydrolase"/>
</dbReference>
<dbReference type="EMBL" id="BARW01027987">
    <property type="protein sequence ID" value="GAJ07958.1"/>
    <property type="molecule type" value="Genomic_DNA"/>
</dbReference>
<name>X1TRM3_9ZZZZ</name>
<dbReference type="Gene3D" id="3.20.20.140">
    <property type="entry name" value="Metal-dependent hydrolases"/>
    <property type="match status" value="1"/>
</dbReference>
<dbReference type="Pfam" id="PF01979">
    <property type="entry name" value="Amidohydro_1"/>
    <property type="match status" value="1"/>
</dbReference>
<dbReference type="PANTHER" id="PTHR43668">
    <property type="entry name" value="ALLANTOINASE"/>
    <property type="match status" value="1"/>
</dbReference>
<feature type="non-terminal residue" evidence="2">
    <location>
        <position position="1"/>
    </location>
</feature>
<dbReference type="InterPro" id="IPR011059">
    <property type="entry name" value="Metal-dep_hydrolase_composite"/>
</dbReference>
<protein>
    <recommendedName>
        <fullName evidence="1">Amidohydrolase-related domain-containing protein</fullName>
    </recommendedName>
</protein>
<dbReference type="GO" id="GO:0006145">
    <property type="term" value="P:purine nucleobase catabolic process"/>
    <property type="evidence" value="ECO:0007669"/>
    <property type="project" value="TreeGrafter"/>
</dbReference>
<dbReference type="GO" id="GO:0004038">
    <property type="term" value="F:allantoinase activity"/>
    <property type="evidence" value="ECO:0007669"/>
    <property type="project" value="TreeGrafter"/>
</dbReference>